<dbReference type="GO" id="GO:0009097">
    <property type="term" value="P:isoleucine biosynthetic process"/>
    <property type="evidence" value="ECO:0007669"/>
    <property type="project" value="UniProtKB-UniPathway"/>
</dbReference>
<comment type="pathway">
    <text evidence="4">Amino-acid degradation; L-threonine degradation via propanoate pathway; propanoate from L-threonine: step 1/4.</text>
</comment>
<dbReference type="SUPFAM" id="SSF53686">
    <property type="entry name" value="Tryptophan synthase beta subunit-like PLP-dependent enzymes"/>
    <property type="match status" value="1"/>
</dbReference>
<name>A0A6I2F7Y6_9MICO</name>
<evidence type="ECO:0000256" key="8">
    <source>
        <dbReference type="ARBA" id="ARBA00022248"/>
    </source>
</evidence>
<evidence type="ECO:0000256" key="14">
    <source>
        <dbReference type="ARBA" id="ARBA00031427"/>
    </source>
</evidence>
<dbReference type="EC" id="4.3.1.19" evidence="7"/>
<evidence type="ECO:0000256" key="1">
    <source>
        <dbReference type="ARBA" id="ARBA00001274"/>
    </source>
</evidence>
<dbReference type="Gene3D" id="3.40.50.1100">
    <property type="match status" value="2"/>
</dbReference>
<evidence type="ECO:0000313" key="17">
    <source>
        <dbReference type="Proteomes" id="UP000431080"/>
    </source>
</evidence>
<dbReference type="InterPro" id="IPR005789">
    <property type="entry name" value="Thr_deHydtase_catblc"/>
</dbReference>
<evidence type="ECO:0000256" key="10">
    <source>
        <dbReference type="ARBA" id="ARBA00022624"/>
    </source>
</evidence>
<dbReference type="PROSITE" id="PS51671">
    <property type="entry name" value="ACT"/>
    <property type="match status" value="1"/>
</dbReference>
<dbReference type="UniPathway" id="UPA00047">
    <property type="reaction ID" value="UER00054"/>
</dbReference>
<dbReference type="InterPro" id="IPR000634">
    <property type="entry name" value="Ser/Thr_deHydtase_PyrdxlP-BS"/>
</dbReference>
<keyword evidence="12 16" id="KW-0456">Lyase</keyword>
<evidence type="ECO:0000313" key="16">
    <source>
        <dbReference type="EMBL" id="MRG60912.1"/>
    </source>
</evidence>
<reference evidence="16 17" key="1">
    <citation type="submission" date="2019-10" db="EMBL/GenBank/DDBJ databases">
        <authorList>
            <person name="Nie G."/>
            <person name="Ming H."/>
            <person name="Yi B."/>
        </authorList>
    </citation>
    <scope>NUCLEOTIDE SEQUENCE [LARGE SCALE GENOMIC DNA]</scope>
    <source>
        <strain evidence="16 17">CFH 90414</strain>
    </source>
</reference>
<feature type="domain" description="ACT" evidence="15">
    <location>
        <begin position="339"/>
        <end position="415"/>
    </location>
</feature>
<dbReference type="GO" id="GO:0030170">
    <property type="term" value="F:pyridoxal phosphate binding"/>
    <property type="evidence" value="ECO:0007669"/>
    <property type="project" value="InterPro"/>
</dbReference>
<dbReference type="FunFam" id="3.40.50.1100:FF:000007">
    <property type="entry name" value="L-threonine dehydratase catabolic TdcB"/>
    <property type="match status" value="1"/>
</dbReference>
<comment type="similarity">
    <text evidence="5">Belongs to the serine/threonine dehydratase family.</text>
</comment>
<keyword evidence="10" id="KW-0412">Isoleucine biosynthesis</keyword>
<dbReference type="PROSITE" id="PS00165">
    <property type="entry name" value="DEHYDRATASE_SER_THR"/>
    <property type="match status" value="1"/>
</dbReference>
<dbReference type="InterPro" id="IPR044561">
    <property type="entry name" value="ACT_ThrD-II-like"/>
</dbReference>
<comment type="subunit">
    <text evidence="6">In the native structure, TdcB is in a dimeric form, whereas in the TdcB-AMP complex, it exists in a tetrameric form (dimer of dimers).</text>
</comment>
<evidence type="ECO:0000256" key="4">
    <source>
        <dbReference type="ARBA" id="ARBA00004958"/>
    </source>
</evidence>
<sequence length="415" mass="43514">MTVVTQVYPGPSLAEYEQARETVARVARRTPMESSRYLARELGVPVHLKCENLQRTGSYKLRGAYNRMSALTPQERERGVVAASAGNHAQGVAFAARELGIRATIFMPVGVALPKLEATRAYGADVVLRGESVGETMAAAAAFADETGAVPIPPFDHHDVIAGQGTLGLEILEQVPDASTIVVPIGGGGLAAGIASAVKQRAAELGREIRVVGVQAANAAPYVASIAAGGPREVPIVPTIADGIAVYRPGVLNFEVIRAAVDEIVTVSEDDIARALLVLLERAKLVVEPAGAVSVAALMTGAVRSDGPIVALLSGGNIDPLLMQRVIAHGLAASGRYLTVRLGLPDRPGQLVRVAELLAGTHANVVEVMHTRHGRGMQISEVEIDISVETRGPGHRAEVVEILRQAGYEPVVLDD</sequence>
<dbReference type="InterPro" id="IPR001926">
    <property type="entry name" value="TrpB-like_PALP"/>
</dbReference>
<comment type="function">
    <text evidence="13">Catalyzes the anaerobic formation of alpha-ketobutyrate and ammonia from threonine in a two-step reaction. The first step involved a dehydration of threonine and a production of enamine intermediates (aminocrotonate), which tautomerizes to its imine form (iminobutyrate). Both intermediates are unstable and short-lived. The second step is the nonenzymatic hydrolysis of the enamine/imine intermediates to form 2-ketobutyrate and free ammonia. In the low water environment of the cell, the second step is accelerated by RidA.</text>
</comment>
<dbReference type="PANTHER" id="PTHR48078">
    <property type="entry name" value="THREONINE DEHYDRATASE, MITOCHONDRIAL-RELATED"/>
    <property type="match status" value="1"/>
</dbReference>
<keyword evidence="11" id="KW-0663">Pyridoxal phosphate</keyword>
<evidence type="ECO:0000256" key="12">
    <source>
        <dbReference type="ARBA" id="ARBA00023239"/>
    </source>
</evidence>
<dbReference type="GO" id="GO:0003941">
    <property type="term" value="F:L-serine ammonia-lyase activity"/>
    <property type="evidence" value="ECO:0007669"/>
    <property type="project" value="TreeGrafter"/>
</dbReference>
<dbReference type="FunFam" id="3.40.50.1100:FF:000005">
    <property type="entry name" value="Threonine dehydratase catabolic"/>
    <property type="match status" value="1"/>
</dbReference>
<dbReference type="InterPro" id="IPR002912">
    <property type="entry name" value="ACT_dom"/>
</dbReference>
<keyword evidence="17" id="KW-1185">Reference proteome</keyword>
<evidence type="ECO:0000256" key="5">
    <source>
        <dbReference type="ARBA" id="ARBA00010869"/>
    </source>
</evidence>
<dbReference type="CDD" id="cd04886">
    <property type="entry name" value="ACT_ThrD-II-like"/>
    <property type="match status" value="1"/>
</dbReference>
<protein>
    <recommendedName>
        <fullName evidence="8">L-threonine dehydratase catabolic TdcB</fullName>
        <ecNumber evidence="7">4.3.1.19</ecNumber>
    </recommendedName>
    <alternativeName>
        <fullName evidence="14">Threonine deaminase</fullName>
    </alternativeName>
</protein>
<gene>
    <name evidence="16" type="ORF">GE115_13710</name>
</gene>
<proteinExistence type="inferred from homology"/>
<dbReference type="GO" id="GO:0006565">
    <property type="term" value="P:L-serine catabolic process"/>
    <property type="evidence" value="ECO:0007669"/>
    <property type="project" value="TreeGrafter"/>
</dbReference>
<evidence type="ECO:0000256" key="13">
    <source>
        <dbReference type="ARBA" id="ARBA00025527"/>
    </source>
</evidence>
<dbReference type="Pfam" id="PF01842">
    <property type="entry name" value="ACT"/>
    <property type="match status" value="1"/>
</dbReference>
<dbReference type="InterPro" id="IPR050147">
    <property type="entry name" value="Ser/Thr_Dehydratase"/>
</dbReference>
<dbReference type="NCBIfam" id="TIGR01127">
    <property type="entry name" value="ilvA_1Cterm"/>
    <property type="match status" value="1"/>
</dbReference>
<comment type="caution">
    <text evidence="16">The sequence shown here is derived from an EMBL/GenBank/DDBJ whole genome shotgun (WGS) entry which is preliminary data.</text>
</comment>
<dbReference type="CDD" id="cd01562">
    <property type="entry name" value="Thr-dehyd"/>
    <property type="match status" value="1"/>
</dbReference>
<dbReference type="InterPro" id="IPR036052">
    <property type="entry name" value="TrpB-like_PALP_sf"/>
</dbReference>
<comment type="catalytic activity">
    <reaction evidence="1">
        <text>L-threonine = 2-oxobutanoate + NH4(+)</text>
        <dbReference type="Rhea" id="RHEA:22108"/>
        <dbReference type="ChEBI" id="CHEBI:16763"/>
        <dbReference type="ChEBI" id="CHEBI:28938"/>
        <dbReference type="ChEBI" id="CHEBI:57926"/>
        <dbReference type="EC" id="4.3.1.19"/>
    </reaction>
</comment>
<evidence type="ECO:0000256" key="7">
    <source>
        <dbReference type="ARBA" id="ARBA00012096"/>
    </source>
</evidence>
<dbReference type="GO" id="GO:0006567">
    <property type="term" value="P:L-threonine catabolic process"/>
    <property type="evidence" value="ECO:0007669"/>
    <property type="project" value="InterPro"/>
</dbReference>
<comment type="cofactor">
    <cofactor evidence="2">
        <name>pyridoxal 5'-phosphate</name>
        <dbReference type="ChEBI" id="CHEBI:597326"/>
    </cofactor>
</comment>
<organism evidence="16 17">
    <name type="scientific">Agromyces agglutinans</name>
    <dbReference type="NCBI Taxonomy" id="2662258"/>
    <lineage>
        <taxon>Bacteria</taxon>
        <taxon>Bacillati</taxon>
        <taxon>Actinomycetota</taxon>
        <taxon>Actinomycetes</taxon>
        <taxon>Micrococcales</taxon>
        <taxon>Microbacteriaceae</taxon>
        <taxon>Agromyces</taxon>
    </lineage>
</organism>
<evidence type="ECO:0000256" key="2">
    <source>
        <dbReference type="ARBA" id="ARBA00001933"/>
    </source>
</evidence>
<keyword evidence="10" id="KW-0028">Amino-acid biosynthesis</keyword>
<evidence type="ECO:0000256" key="11">
    <source>
        <dbReference type="ARBA" id="ARBA00022898"/>
    </source>
</evidence>
<dbReference type="Proteomes" id="UP000431080">
    <property type="component" value="Unassembled WGS sequence"/>
</dbReference>
<keyword evidence="10" id="KW-0100">Branched-chain amino acid biosynthesis</keyword>
<dbReference type="GO" id="GO:0004794">
    <property type="term" value="F:threonine deaminase activity"/>
    <property type="evidence" value="ECO:0007669"/>
    <property type="project" value="UniProtKB-EC"/>
</dbReference>
<dbReference type="SUPFAM" id="SSF55021">
    <property type="entry name" value="ACT-like"/>
    <property type="match status" value="1"/>
</dbReference>
<dbReference type="AlphaFoldDB" id="A0A6I2F7Y6"/>
<comment type="pathway">
    <text evidence="3">Amino-acid biosynthesis; L-isoleucine biosynthesis; 2-oxobutanoate from L-threonine: step 1/1.</text>
</comment>
<dbReference type="EMBL" id="WJIF01000008">
    <property type="protein sequence ID" value="MRG60912.1"/>
    <property type="molecule type" value="Genomic_DNA"/>
</dbReference>
<evidence type="ECO:0000256" key="9">
    <source>
        <dbReference type="ARBA" id="ARBA00022533"/>
    </source>
</evidence>
<dbReference type="RefSeq" id="WP_153685338.1">
    <property type="nucleotide sequence ID" value="NZ_WJIF01000008.1"/>
</dbReference>
<evidence type="ECO:0000259" key="15">
    <source>
        <dbReference type="PROSITE" id="PS51671"/>
    </source>
</evidence>
<dbReference type="Pfam" id="PF00291">
    <property type="entry name" value="PALP"/>
    <property type="match status" value="1"/>
</dbReference>
<accession>A0A6I2F7Y6</accession>
<evidence type="ECO:0000256" key="6">
    <source>
        <dbReference type="ARBA" id="ARBA00011447"/>
    </source>
</evidence>
<dbReference type="PANTHER" id="PTHR48078:SF6">
    <property type="entry name" value="L-THREONINE DEHYDRATASE CATABOLIC TDCB"/>
    <property type="match status" value="1"/>
</dbReference>
<dbReference type="InterPro" id="IPR045865">
    <property type="entry name" value="ACT-like_dom_sf"/>
</dbReference>
<keyword evidence="9" id="KW-0021">Allosteric enzyme</keyword>
<evidence type="ECO:0000256" key="3">
    <source>
        <dbReference type="ARBA" id="ARBA00004810"/>
    </source>
</evidence>